<proteinExistence type="predicted"/>
<dbReference type="Pfam" id="PF07638">
    <property type="entry name" value="Sigma70_ECF"/>
    <property type="match status" value="1"/>
</dbReference>
<protein>
    <submittedName>
        <fullName evidence="5">ECF-type sigma factor</fullName>
    </submittedName>
</protein>
<dbReference type="InterPro" id="IPR014284">
    <property type="entry name" value="RNA_pol_sigma-70_dom"/>
</dbReference>
<evidence type="ECO:0000256" key="2">
    <source>
        <dbReference type="ARBA" id="ARBA00023082"/>
    </source>
</evidence>
<feature type="domain" description="RNA polymerase sigma-70 ECF-like HTH" evidence="4">
    <location>
        <begin position="1"/>
        <end position="181"/>
    </location>
</feature>
<name>A0A9X2FBH4_9BACT</name>
<dbReference type="InterPro" id="IPR053812">
    <property type="entry name" value="HTH_Sigma70_ECF-like"/>
</dbReference>
<dbReference type="PANTHER" id="PTHR43133">
    <property type="entry name" value="RNA POLYMERASE ECF-TYPE SIGMA FACTO"/>
    <property type="match status" value="1"/>
</dbReference>
<dbReference type="InterPro" id="IPR013324">
    <property type="entry name" value="RNA_pol_sigma_r3/r4-like"/>
</dbReference>
<dbReference type="AlphaFoldDB" id="A0A9X2FBH4"/>
<dbReference type="Gene3D" id="1.10.10.10">
    <property type="entry name" value="Winged helix-like DNA-binding domain superfamily/Winged helix DNA-binding domain"/>
    <property type="match status" value="1"/>
</dbReference>
<dbReference type="InterPro" id="IPR011517">
    <property type="entry name" value="RNA_pol_sigma70_ECF-like"/>
</dbReference>
<dbReference type="GO" id="GO:0006352">
    <property type="term" value="P:DNA-templated transcription initiation"/>
    <property type="evidence" value="ECO:0007669"/>
    <property type="project" value="InterPro"/>
</dbReference>
<dbReference type="EMBL" id="JAMXLR010000051">
    <property type="protein sequence ID" value="MCO6045113.1"/>
    <property type="molecule type" value="Genomic_DNA"/>
</dbReference>
<keyword evidence="1" id="KW-0805">Transcription regulation</keyword>
<dbReference type="InterPro" id="IPR039425">
    <property type="entry name" value="RNA_pol_sigma-70-like"/>
</dbReference>
<dbReference type="NCBIfam" id="TIGR02937">
    <property type="entry name" value="sigma70-ECF"/>
    <property type="match status" value="1"/>
</dbReference>
<accession>A0A9X2FBH4</accession>
<dbReference type="Proteomes" id="UP001155241">
    <property type="component" value="Unassembled WGS sequence"/>
</dbReference>
<evidence type="ECO:0000256" key="3">
    <source>
        <dbReference type="ARBA" id="ARBA00023163"/>
    </source>
</evidence>
<dbReference type="GO" id="GO:0016987">
    <property type="term" value="F:sigma factor activity"/>
    <property type="evidence" value="ECO:0007669"/>
    <property type="project" value="UniProtKB-KW"/>
</dbReference>
<keyword evidence="2" id="KW-0731">Sigma factor</keyword>
<dbReference type="SUPFAM" id="SSF88659">
    <property type="entry name" value="Sigma3 and sigma4 domains of RNA polymerase sigma factors"/>
    <property type="match status" value="1"/>
</dbReference>
<sequence length="184" mass="20378">MADVTHILSQIESGDPSAAEQLLPLVYQELRELAAAKIAHEKPGHTLEATALVHEAYLRMVDSDKVRSWNGRQHFLAVAAIAMRRILIEWARKKAATKRGGDRHKVDLDDVELMSSARPDTILAIDEALEQLSARAPESARVAELRLFAGLSLQEVAEALNTSTATAHRHWVYARASLHDFLTS</sequence>
<gene>
    <name evidence="5" type="ORF">NG895_14475</name>
</gene>
<dbReference type="NCBIfam" id="TIGR02999">
    <property type="entry name" value="Sig-70_X6"/>
    <property type="match status" value="1"/>
</dbReference>
<dbReference type="InterPro" id="IPR036388">
    <property type="entry name" value="WH-like_DNA-bd_sf"/>
</dbReference>
<organism evidence="5 6">
    <name type="scientific">Aeoliella straminimaris</name>
    <dbReference type="NCBI Taxonomy" id="2954799"/>
    <lineage>
        <taxon>Bacteria</taxon>
        <taxon>Pseudomonadati</taxon>
        <taxon>Planctomycetota</taxon>
        <taxon>Planctomycetia</taxon>
        <taxon>Pirellulales</taxon>
        <taxon>Lacipirellulaceae</taxon>
        <taxon>Aeoliella</taxon>
    </lineage>
</organism>
<comment type="caution">
    <text evidence="5">The sequence shown here is derived from an EMBL/GenBank/DDBJ whole genome shotgun (WGS) entry which is preliminary data.</text>
</comment>
<evidence type="ECO:0000313" key="5">
    <source>
        <dbReference type="EMBL" id="MCO6045113.1"/>
    </source>
</evidence>
<keyword evidence="6" id="KW-1185">Reference proteome</keyword>
<evidence type="ECO:0000259" key="4">
    <source>
        <dbReference type="Pfam" id="PF07638"/>
    </source>
</evidence>
<dbReference type="PANTHER" id="PTHR43133:SF39">
    <property type="entry name" value="SIMILAR TO RNA POLYMERASE SIGMA-E FACTOR"/>
    <property type="match status" value="1"/>
</dbReference>
<reference evidence="5" key="1">
    <citation type="submission" date="2022-06" db="EMBL/GenBank/DDBJ databases">
        <title>Aeoliella straminimaris, a novel planctomycete from sediments.</title>
        <authorList>
            <person name="Vitorino I.R."/>
            <person name="Lage O.M."/>
        </authorList>
    </citation>
    <scope>NUCLEOTIDE SEQUENCE</scope>
    <source>
        <strain evidence="5">ICT_H6.2</strain>
    </source>
</reference>
<evidence type="ECO:0000313" key="6">
    <source>
        <dbReference type="Proteomes" id="UP001155241"/>
    </source>
</evidence>
<keyword evidence="3" id="KW-0804">Transcription</keyword>
<evidence type="ECO:0000256" key="1">
    <source>
        <dbReference type="ARBA" id="ARBA00023015"/>
    </source>
</evidence>
<dbReference type="RefSeq" id="WP_252853224.1">
    <property type="nucleotide sequence ID" value="NZ_JAMXLR010000051.1"/>
</dbReference>